<dbReference type="GO" id="GO:0008757">
    <property type="term" value="F:S-adenosylmethionine-dependent methyltransferase activity"/>
    <property type="evidence" value="ECO:0007669"/>
    <property type="project" value="UniProtKB-ARBA"/>
</dbReference>
<dbReference type="EMBL" id="JAUJYN010000007">
    <property type="protein sequence ID" value="KAK1267441.1"/>
    <property type="molecule type" value="Genomic_DNA"/>
</dbReference>
<dbReference type="Proteomes" id="UP001179952">
    <property type="component" value="Unassembled WGS sequence"/>
</dbReference>
<keyword evidence="6" id="KW-1185">Reference proteome</keyword>
<dbReference type="InterPro" id="IPR026113">
    <property type="entry name" value="METTL2/6/8-like"/>
</dbReference>
<accession>A0AAV9AU55</accession>
<gene>
    <name evidence="5" type="ORF">QJS04_geneDACA000360</name>
</gene>
<dbReference type="SUPFAM" id="SSF53335">
    <property type="entry name" value="S-adenosyl-L-methionine-dependent methyltransferases"/>
    <property type="match status" value="1"/>
</dbReference>
<dbReference type="CDD" id="cd02440">
    <property type="entry name" value="AdoMet_MTases"/>
    <property type="match status" value="1"/>
</dbReference>
<comment type="caution">
    <text evidence="5">The sequence shown here is derived from an EMBL/GenBank/DDBJ whole genome shotgun (WGS) entry which is preliminary data.</text>
</comment>
<organism evidence="5 6">
    <name type="scientific">Acorus gramineus</name>
    <name type="common">Dwarf sweet flag</name>
    <dbReference type="NCBI Taxonomy" id="55184"/>
    <lineage>
        <taxon>Eukaryota</taxon>
        <taxon>Viridiplantae</taxon>
        <taxon>Streptophyta</taxon>
        <taxon>Embryophyta</taxon>
        <taxon>Tracheophyta</taxon>
        <taxon>Spermatophyta</taxon>
        <taxon>Magnoliopsida</taxon>
        <taxon>Liliopsida</taxon>
        <taxon>Acoraceae</taxon>
        <taxon>Acorus</taxon>
    </lineage>
</organism>
<keyword evidence="2 4" id="KW-0489">Methyltransferase</keyword>
<dbReference type="Gene3D" id="3.40.50.150">
    <property type="entry name" value="Vaccinia Virus protein VP39"/>
    <property type="match status" value="1"/>
</dbReference>
<evidence type="ECO:0000256" key="2">
    <source>
        <dbReference type="ARBA" id="ARBA00022603"/>
    </source>
</evidence>
<dbReference type="GO" id="GO:0008173">
    <property type="term" value="F:RNA methyltransferase activity"/>
    <property type="evidence" value="ECO:0007669"/>
    <property type="project" value="UniProtKB-ARBA"/>
</dbReference>
<evidence type="ECO:0000313" key="6">
    <source>
        <dbReference type="Proteomes" id="UP001179952"/>
    </source>
</evidence>
<dbReference type="AlphaFoldDB" id="A0AAV9AU55"/>
<protein>
    <recommendedName>
        <fullName evidence="4">tRNA N(3)-methylcytidine methyltransferase</fullName>
        <ecNumber evidence="4">2.1.1.-</ecNumber>
    </recommendedName>
</protein>
<comment type="function">
    <text evidence="4">S-adenosyl-L-methionine-dependent methyltransferase.</text>
</comment>
<evidence type="ECO:0000256" key="4">
    <source>
        <dbReference type="PIRNR" id="PIRNR037755"/>
    </source>
</evidence>
<dbReference type="EC" id="2.1.1.-" evidence="4"/>
<evidence type="ECO:0000256" key="1">
    <source>
        <dbReference type="ARBA" id="ARBA00009725"/>
    </source>
</evidence>
<keyword evidence="3 4" id="KW-0808">Transferase</keyword>
<evidence type="ECO:0000313" key="5">
    <source>
        <dbReference type="EMBL" id="KAK1267441.1"/>
    </source>
</evidence>
<dbReference type="PANTHER" id="PTHR22809:SF14">
    <property type="entry name" value="TRNA N(3)-METHYLCYTIDINE METHYLTRANSFERASE"/>
    <property type="match status" value="1"/>
</dbReference>
<dbReference type="GO" id="GO:0032259">
    <property type="term" value="P:methylation"/>
    <property type="evidence" value="ECO:0007669"/>
    <property type="project" value="UniProtKB-KW"/>
</dbReference>
<dbReference type="Pfam" id="PF13489">
    <property type="entry name" value="Methyltransf_23"/>
    <property type="match status" value="1"/>
</dbReference>
<reference evidence="5" key="1">
    <citation type="journal article" date="2023" name="Nat. Commun.">
        <title>Diploid and tetraploid genomes of Acorus and the evolution of monocots.</title>
        <authorList>
            <person name="Ma L."/>
            <person name="Liu K.W."/>
            <person name="Li Z."/>
            <person name="Hsiao Y.Y."/>
            <person name="Qi Y."/>
            <person name="Fu T."/>
            <person name="Tang G.D."/>
            <person name="Zhang D."/>
            <person name="Sun W.H."/>
            <person name="Liu D.K."/>
            <person name="Li Y."/>
            <person name="Chen G.Z."/>
            <person name="Liu X.D."/>
            <person name="Liao X.Y."/>
            <person name="Jiang Y.T."/>
            <person name="Yu X."/>
            <person name="Hao Y."/>
            <person name="Huang J."/>
            <person name="Zhao X.W."/>
            <person name="Ke S."/>
            <person name="Chen Y.Y."/>
            <person name="Wu W.L."/>
            <person name="Hsu J.L."/>
            <person name="Lin Y.F."/>
            <person name="Huang M.D."/>
            <person name="Li C.Y."/>
            <person name="Huang L."/>
            <person name="Wang Z.W."/>
            <person name="Zhao X."/>
            <person name="Zhong W.Y."/>
            <person name="Peng D.H."/>
            <person name="Ahmad S."/>
            <person name="Lan S."/>
            <person name="Zhang J.S."/>
            <person name="Tsai W.C."/>
            <person name="Van de Peer Y."/>
            <person name="Liu Z.J."/>
        </authorList>
    </citation>
    <scope>NUCLEOTIDE SEQUENCE</scope>
    <source>
        <strain evidence="5">SCP</strain>
    </source>
</reference>
<sequence length="318" mass="36721">MEGEREVEYHSKDFEWEELREEVEKDPSLRHHLLPFDPPVPPSSPSPPPLLATDAWTSFYKRHFTGRFFKERRYLLKEFPELVNCGESCKVLEVGCGNGSTALPILRGKQSIVIYACDCSAEALEIAKGMTTTVDGVSTKHRFYPFLHDISVTCFPNWLFCNYCRKNSQTKLFNFPSVRENKVEDLKDLSGICCCIGGVDFVTMIFTLSAVPFEKMPHVIAECWSILKPGCFLLFRDYGLYDLTMLRFPPIQKMGFREYMRSDGTLSYFFSLDVVRDLFCGAGFIELELEYCCVRSVNRRNGKDMRRVWVNGKFQKPM</sequence>
<dbReference type="InterPro" id="IPR029063">
    <property type="entry name" value="SAM-dependent_MTases_sf"/>
</dbReference>
<comment type="similarity">
    <text evidence="1 4">Belongs to the methyltransferase superfamily. METL family.</text>
</comment>
<evidence type="ECO:0000256" key="3">
    <source>
        <dbReference type="ARBA" id="ARBA00022679"/>
    </source>
</evidence>
<reference evidence="5" key="2">
    <citation type="submission" date="2023-06" db="EMBL/GenBank/DDBJ databases">
        <authorList>
            <person name="Ma L."/>
            <person name="Liu K.-W."/>
            <person name="Li Z."/>
            <person name="Hsiao Y.-Y."/>
            <person name="Qi Y."/>
            <person name="Fu T."/>
            <person name="Tang G."/>
            <person name="Zhang D."/>
            <person name="Sun W.-H."/>
            <person name="Liu D.-K."/>
            <person name="Li Y."/>
            <person name="Chen G.-Z."/>
            <person name="Liu X.-D."/>
            <person name="Liao X.-Y."/>
            <person name="Jiang Y.-T."/>
            <person name="Yu X."/>
            <person name="Hao Y."/>
            <person name="Huang J."/>
            <person name="Zhao X.-W."/>
            <person name="Ke S."/>
            <person name="Chen Y.-Y."/>
            <person name="Wu W.-L."/>
            <person name="Hsu J.-L."/>
            <person name="Lin Y.-F."/>
            <person name="Huang M.-D."/>
            <person name="Li C.-Y."/>
            <person name="Huang L."/>
            <person name="Wang Z.-W."/>
            <person name="Zhao X."/>
            <person name="Zhong W.-Y."/>
            <person name="Peng D.-H."/>
            <person name="Ahmad S."/>
            <person name="Lan S."/>
            <person name="Zhang J.-S."/>
            <person name="Tsai W.-C."/>
            <person name="Van De Peer Y."/>
            <person name="Liu Z.-J."/>
        </authorList>
    </citation>
    <scope>NUCLEOTIDE SEQUENCE</scope>
    <source>
        <strain evidence="5">SCP</strain>
        <tissue evidence="5">Leaves</tissue>
    </source>
</reference>
<name>A0AAV9AU55_ACOGR</name>
<dbReference type="PIRSF" id="PIRSF037755">
    <property type="entry name" value="Mettl2_prd"/>
    <property type="match status" value="1"/>
</dbReference>
<dbReference type="PANTHER" id="PTHR22809">
    <property type="entry name" value="METHYLTRANSFERASE-RELATED"/>
    <property type="match status" value="1"/>
</dbReference>
<proteinExistence type="inferred from homology"/>